<feature type="region of interest" description="Disordered" evidence="6">
    <location>
        <begin position="352"/>
        <end position="426"/>
    </location>
</feature>
<feature type="compositionally biased region" description="Basic and acidic residues" evidence="6">
    <location>
        <begin position="35"/>
        <end position="47"/>
    </location>
</feature>
<dbReference type="GO" id="GO:0008270">
    <property type="term" value="F:zinc ion binding"/>
    <property type="evidence" value="ECO:0007669"/>
    <property type="project" value="UniProtKB-KW"/>
</dbReference>
<proteinExistence type="predicted"/>
<feature type="domain" description="C3H1-type" evidence="8">
    <location>
        <begin position="528"/>
        <end position="556"/>
    </location>
</feature>
<sequence length="1047" mass="116414">MATKSQSMLVEDSDNESINTITTEEDAYDSEQEFDVERILAEKWQEKTDEDDEDGEATEDGTAGRAGRWYYLIKWEGYPLYDATWEGEHKITHREILDHWEECKRNAELPGGEPLFDVLQWQEAWEDHQEDLARKARLREAKRRKRVQIVPDDEGSGSDDELPTTAGSKRKRVSVTSLPKRKGFFAQTIPSPRKRQAVIVSSQGSDVDSLFGEPKQQPTSGKGIKAPAAPSSSRAGDSSAVTSRPKGKATALPASSKPVDTPTAKPKPTVTAARKSAPSAPIATAKRTKNVFTNNNPTNVLRRKQYSKVNVEMPKDSVDTKFRNLSTQNRYQKGGRTEPVPDINALTMVDPKTGKTQQPAATSTRATVPIHSAYRRRTPPQATRRRSRSRSNSPVRPGARQPESSGTGANSTTIGGRAGDGPVGSVAPIGTRNQTCTHWQTGTCQYTADRCPYDHQYIEKKLTCFFWRREGNCRKGDSCKFAHEDTGDYAPPPPGYNTRVDRGIEPREEVMQRPKDEPIAASPAFEVGKRGTTCYFWRTTGSCRMGNQCEFAHHDTGIHAGPPGSFRSRVPSDPNLSGLGFVDVVGQRPPDAQMETARPPPPPAAQMYSAPPPPGTAHPDDAPLPPPPPPPATIQPIKLVSPSVDPRLRRRPSFKTDVARPPPADISHTTPSMDGASDLNVAVKSLNAANSPGPITPGPITPGPNTPGNSEAEGKVDWEAGRVDYEASRRGVKTLNLTELLDVSEGASIEGVFLQIPPLKSSEMQLLGYRFAEFHCKVFSSRTEGHWNFFRSKYSHCLVVLHPSENYRHIPGLQGFISRNSMAKIYSIGVQHRICTLEGREPVYEAHRLFPHGGITFITDDVFVYYPEKATQIIDKFLEKAKAAPPGGHFSKIGARPDIISWVIRLSQQKFKENPDDTRYTLLFDALRRLCPIKYEDVENLPHRSVPLDQAWLWSEDEDSHPDFKDQWERGDEEAATEYMVNLFAGHAIQNAATYRRFIVVHQRPELDREVVDSQGAKEVQQEADPKGWRAKYCHVGVMTADQYLKR</sequence>
<feature type="compositionally biased region" description="Acidic residues" evidence="6">
    <location>
        <begin position="151"/>
        <end position="162"/>
    </location>
</feature>
<comment type="caution">
    <text evidence="9">The sequence shown here is derived from an EMBL/GenBank/DDBJ whole genome shotgun (WGS) entry which is preliminary data.</text>
</comment>
<evidence type="ECO:0000256" key="5">
    <source>
        <dbReference type="PROSITE-ProRule" id="PRU00723"/>
    </source>
</evidence>
<comment type="subunit">
    <text evidence="1">Component of the NuA4 histone acetyltransferase complex.</text>
</comment>
<feature type="region of interest" description="Disordered" evidence="6">
    <location>
        <begin position="1"/>
        <end position="62"/>
    </location>
</feature>
<feature type="domain" description="Chromo" evidence="7">
    <location>
        <begin position="34"/>
        <end position="112"/>
    </location>
</feature>
<dbReference type="GeneID" id="89924120"/>
<gene>
    <name evidence="9" type="ORF">LTR77_002773</name>
</gene>
<evidence type="ECO:0000256" key="2">
    <source>
        <dbReference type="ARBA" id="ARBA00022723"/>
    </source>
</evidence>
<dbReference type="Proteomes" id="UP001337655">
    <property type="component" value="Unassembled WGS sequence"/>
</dbReference>
<dbReference type="SMART" id="SM00298">
    <property type="entry name" value="CHROMO"/>
    <property type="match status" value="1"/>
</dbReference>
<keyword evidence="10" id="KW-1185">Reference proteome</keyword>
<dbReference type="InterPro" id="IPR000953">
    <property type="entry name" value="Chromo/chromo_shadow_dom"/>
</dbReference>
<dbReference type="PROSITE" id="PS50013">
    <property type="entry name" value="CHROMO_2"/>
    <property type="match status" value="1"/>
</dbReference>
<dbReference type="EMBL" id="JAVRRT010000004">
    <property type="protein sequence ID" value="KAK5172653.1"/>
    <property type="molecule type" value="Genomic_DNA"/>
</dbReference>
<evidence type="ECO:0000256" key="6">
    <source>
        <dbReference type="SAM" id="MobiDB-lite"/>
    </source>
</evidence>
<feature type="compositionally biased region" description="Basic residues" evidence="6">
    <location>
        <begin position="373"/>
        <end position="389"/>
    </location>
</feature>
<dbReference type="Gene3D" id="4.10.1000.10">
    <property type="entry name" value="Zinc finger, CCCH-type"/>
    <property type="match status" value="1"/>
</dbReference>
<dbReference type="Gene3D" id="2.40.50.40">
    <property type="match status" value="1"/>
</dbReference>
<evidence type="ECO:0000256" key="4">
    <source>
        <dbReference type="ARBA" id="ARBA00022833"/>
    </source>
</evidence>
<feature type="zinc finger region" description="C3H1-type" evidence="5">
    <location>
        <begin position="458"/>
        <end position="486"/>
    </location>
</feature>
<feature type="zinc finger region" description="C3H1-type" evidence="5">
    <location>
        <begin position="430"/>
        <end position="455"/>
    </location>
</feature>
<dbReference type="Pfam" id="PF00385">
    <property type="entry name" value="Chromo"/>
    <property type="match status" value="1"/>
</dbReference>
<evidence type="ECO:0000256" key="1">
    <source>
        <dbReference type="ARBA" id="ARBA00011353"/>
    </source>
</evidence>
<evidence type="ECO:0000256" key="3">
    <source>
        <dbReference type="ARBA" id="ARBA00022771"/>
    </source>
</evidence>
<name>A0AAV9PJV0_9PEZI</name>
<dbReference type="AlphaFoldDB" id="A0AAV9PJV0"/>
<dbReference type="SMART" id="SM00356">
    <property type="entry name" value="ZnF_C3H1"/>
    <property type="match status" value="3"/>
</dbReference>
<dbReference type="InterPro" id="IPR000571">
    <property type="entry name" value="Znf_CCCH"/>
</dbReference>
<protein>
    <recommendedName>
        <fullName evidence="11">Chromo domain-containing protein</fullName>
    </recommendedName>
</protein>
<keyword evidence="2 5" id="KW-0479">Metal-binding</keyword>
<feature type="domain" description="C3H1-type" evidence="8">
    <location>
        <begin position="430"/>
        <end position="455"/>
    </location>
</feature>
<feature type="compositionally biased region" description="Basic residues" evidence="6">
    <location>
        <begin position="168"/>
        <end position="183"/>
    </location>
</feature>
<evidence type="ECO:0000259" key="7">
    <source>
        <dbReference type="PROSITE" id="PS50013"/>
    </source>
</evidence>
<dbReference type="Pfam" id="PF00642">
    <property type="entry name" value="zf-CCCH"/>
    <property type="match status" value="2"/>
</dbReference>
<feature type="compositionally biased region" description="Polar residues" evidence="6">
    <location>
        <begin position="402"/>
        <end position="414"/>
    </location>
</feature>
<dbReference type="SUPFAM" id="SSF90229">
    <property type="entry name" value="CCCH zinc finger"/>
    <property type="match status" value="2"/>
</dbReference>
<keyword evidence="4 5" id="KW-0862">Zinc</keyword>
<dbReference type="RefSeq" id="XP_064661371.1">
    <property type="nucleotide sequence ID" value="XM_064800032.1"/>
</dbReference>
<feature type="compositionally biased region" description="Acidic residues" evidence="6">
    <location>
        <begin position="23"/>
        <end position="34"/>
    </location>
</feature>
<organism evidence="9 10">
    <name type="scientific">Saxophila tyrrhenica</name>
    <dbReference type="NCBI Taxonomy" id="1690608"/>
    <lineage>
        <taxon>Eukaryota</taxon>
        <taxon>Fungi</taxon>
        <taxon>Dikarya</taxon>
        <taxon>Ascomycota</taxon>
        <taxon>Pezizomycotina</taxon>
        <taxon>Dothideomycetes</taxon>
        <taxon>Dothideomycetidae</taxon>
        <taxon>Mycosphaerellales</taxon>
        <taxon>Extremaceae</taxon>
        <taxon>Saxophila</taxon>
    </lineage>
</organism>
<feature type="domain" description="C3H1-type" evidence="8">
    <location>
        <begin position="458"/>
        <end position="486"/>
    </location>
</feature>
<evidence type="ECO:0000313" key="9">
    <source>
        <dbReference type="EMBL" id="KAK5172653.1"/>
    </source>
</evidence>
<keyword evidence="3 5" id="KW-0863">Zinc-finger</keyword>
<evidence type="ECO:0000259" key="8">
    <source>
        <dbReference type="PROSITE" id="PS50103"/>
    </source>
</evidence>
<feature type="region of interest" description="Disordered" evidence="6">
    <location>
        <begin position="562"/>
        <end position="714"/>
    </location>
</feature>
<feature type="compositionally biased region" description="Acidic residues" evidence="6">
    <location>
        <begin position="48"/>
        <end position="59"/>
    </location>
</feature>
<feature type="compositionally biased region" description="Polar residues" evidence="6">
    <location>
        <begin position="230"/>
        <end position="242"/>
    </location>
</feature>
<dbReference type="PROSITE" id="PS50103">
    <property type="entry name" value="ZF_C3H1"/>
    <property type="match status" value="3"/>
</dbReference>
<feature type="compositionally biased region" description="Pro residues" evidence="6">
    <location>
        <begin position="598"/>
        <end position="633"/>
    </location>
</feature>
<feature type="region of interest" description="Disordered" evidence="6">
    <location>
        <begin position="143"/>
        <end position="296"/>
    </location>
</feature>
<feature type="compositionally biased region" description="Pro residues" evidence="6">
    <location>
        <begin position="694"/>
        <end position="705"/>
    </location>
</feature>
<dbReference type="SUPFAM" id="SSF54160">
    <property type="entry name" value="Chromo domain-like"/>
    <property type="match status" value="1"/>
</dbReference>
<evidence type="ECO:0008006" key="11">
    <source>
        <dbReference type="Google" id="ProtNLM"/>
    </source>
</evidence>
<dbReference type="InterPro" id="IPR023780">
    <property type="entry name" value="Chromo_domain"/>
</dbReference>
<evidence type="ECO:0000313" key="10">
    <source>
        <dbReference type="Proteomes" id="UP001337655"/>
    </source>
</evidence>
<dbReference type="GO" id="GO:0006338">
    <property type="term" value="P:chromatin remodeling"/>
    <property type="evidence" value="ECO:0007669"/>
    <property type="project" value="UniProtKB-ARBA"/>
</dbReference>
<dbReference type="CDD" id="cd18966">
    <property type="entry name" value="chromodomain"/>
    <property type="match status" value="1"/>
</dbReference>
<dbReference type="InterPro" id="IPR016197">
    <property type="entry name" value="Chromo-like_dom_sf"/>
</dbReference>
<reference evidence="9 10" key="1">
    <citation type="submission" date="2023-08" db="EMBL/GenBank/DDBJ databases">
        <title>Black Yeasts Isolated from many extreme environments.</title>
        <authorList>
            <person name="Coleine C."/>
            <person name="Stajich J.E."/>
            <person name="Selbmann L."/>
        </authorList>
    </citation>
    <scope>NUCLEOTIDE SEQUENCE [LARGE SCALE GENOMIC DNA]</scope>
    <source>
        <strain evidence="9 10">CCFEE 5935</strain>
    </source>
</reference>
<accession>A0AAV9PJV0</accession>
<dbReference type="InterPro" id="IPR036855">
    <property type="entry name" value="Znf_CCCH_sf"/>
</dbReference>
<feature type="compositionally biased region" description="Polar residues" evidence="6">
    <location>
        <begin position="354"/>
        <end position="366"/>
    </location>
</feature>
<feature type="compositionally biased region" description="Low complexity" evidence="6">
    <location>
        <begin position="257"/>
        <end position="275"/>
    </location>
</feature>
<feature type="zinc finger region" description="C3H1-type" evidence="5">
    <location>
        <begin position="528"/>
        <end position="556"/>
    </location>
</feature>